<keyword evidence="2" id="KW-1185">Reference proteome</keyword>
<name>A0A7D5EAD9_9EURY</name>
<accession>A0A7D5EAD9</accession>
<reference evidence="1 2" key="1">
    <citation type="submission" date="2020-06" db="EMBL/GenBank/DDBJ databases">
        <title>Methanolobus halotolerans sp. nov., isolated from a saline lake Tus in Siberia.</title>
        <authorList>
            <person name="Shen Y."/>
            <person name="Chen S.-C."/>
            <person name="Lai M.-C."/>
            <person name="Huang H.-H."/>
            <person name="Chiu H.-H."/>
            <person name="Tang S.-L."/>
            <person name="Rogozin D.Y."/>
            <person name="Degermendzhy A.G."/>
        </authorList>
    </citation>
    <scope>NUCLEOTIDE SEQUENCE [LARGE SCALE GENOMIC DNA]</scope>
    <source>
        <strain evidence="1 2">DSM 21339</strain>
    </source>
</reference>
<dbReference type="InterPro" id="IPR037914">
    <property type="entry name" value="SpoVT-AbrB_sf"/>
</dbReference>
<dbReference type="Proteomes" id="UP000509594">
    <property type="component" value="Chromosome"/>
</dbReference>
<dbReference type="GO" id="GO:0003677">
    <property type="term" value="F:DNA binding"/>
    <property type="evidence" value="ECO:0007669"/>
    <property type="project" value="UniProtKB-KW"/>
</dbReference>
<keyword evidence="1" id="KW-0238">DNA-binding</keyword>
<dbReference type="KEGG" id="mzi:HWN40_01655"/>
<dbReference type="OrthoDB" id="30861at2157"/>
<proteinExistence type="predicted"/>
<evidence type="ECO:0000313" key="2">
    <source>
        <dbReference type="Proteomes" id="UP000509594"/>
    </source>
</evidence>
<dbReference type="EMBL" id="CP058215">
    <property type="protein sequence ID" value="QLC51177.1"/>
    <property type="molecule type" value="Genomic_DNA"/>
</dbReference>
<organism evidence="1 2">
    <name type="scientific">Methanolobus zinderi</name>
    <dbReference type="NCBI Taxonomy" id="536044"/>
    <lineage>
        <taxon>Archaea</taxon>
        <taxon>Methanobacteriati</taxon>
        <taxon>Methanobacteriota</taxon>
        <taxon>Stenosarchaea group</taxon>
        <taxon>Methanomicrobia</taxon>
        <taxon>Methanosarcinales</taxon>
        <taxon>Methanosarcinaceae</taxon>
        <taxon>Methanolobus</taxon>
    </lineage>
</organism>
<dbReference type="AlphaFoldDB" id="A0A7D5EAD9"/>
<evidence type="ECO:0000313" key="1">
    <source>
        <dbReference type="EMBL" id="QLC51177.1"/>
    </source>
</evidence>
<protein>
    <submittedName>
        <fullName evidence="1">AbrB/MazE/SpoVT family DNA-binding domain-containing protein</fullName>
    </submittedName>
</protein>
<dbReference type="SUPFAM" id="SSF89447">
    <property type="entry name" value="AbrB/MazE/MraZ-like"/>
    <property type="match status" value="1"/>
</dbReference>
<sequence length="87" mass="9833">MTLLEIKSISVSKKGQITLPSAFRELNMKEDEKAAILVFHDHIEIRPMSALEEKLGCAIASQKALAESWDSPEDDAAWEYLNEELEE</sequence>
<gene>
    <name evidence="1" type="ORF">HWN40_01655</name>
</gene>